<dbReference type="GO" id="GO:0005739">
    <property type="term" value="C:mitochondrion"/>
    <property type="evidence" value="ECO:0007669"/>
    <property type="project" value="TreeGrafter"/>
</dbReference>
<evidence type="ECO:0000313" key="8">
    <source>
        <dbReference type="Proteomes" id="UP001212997"/>
    </source>
</evidence>
<accession>A0AAD5UX01</accession>
<dbReference type="GO" id="GO:0016020">
    <property type="term" value="C:membrane"/>
    <property type="evidence" value="ECO:0007669"/>
    <property type="project" value="UniProtKB-SubCell"/>
</dbReference>
<evidence type="ECO:0000256" key="4">
    <source>
        <dbReference type="ARBA" id="ARBA00022989"/>
    </source>
</evidence>
<dbReference type="InterPro" id="IPR007248">
    <property type="entry name" value="Mpv17_PMP22"/>
</dbReference>
<name>A0AAD5UX01_9APHY</name>
<keyword evidence="4" id="KW-1133">Transmembrane helix</keyword>
<proteinExistence type="inferred from homology"/>
<comment type="subcellular location">
    <subcellularLocation>
        <location evidence="1">Membrane</location>
        <topology evidence="1">Multi-pass membrane protein</topology>
    </subcellularLocation>
</comment>
<sequence length="383" mass="42609">MGGVSSKAARQFPKTAKPSKPTWAGARTGEPLPEAPSTSRPSIPRASEIKTEAILQDSRDPQLAANLSKLGAVRVDHHMHSIPVANQVDQVFRSRLQSESQARSTHSTRNRLLASSLTELLGDLKNAASMEDVNKLAKTHNMDTERILSLAKYITTPSVDQSSVTRTVDNQGVERISMKSFTILVWLLYSERTSAVLFTYLPMLTQCATSLTLFAAGDVVAQQFIEKKGKDHDFLRTARLGFYGGAMFGPILTKWFQFLNRLKFSSPRRGVAYRVYLDQAVFTPVMVGFFFGSMTLLEGQGVSEATERISEAYAPTIIRNWGVFIPTQIINFSIVPHHLRFVVVGVVSLFWNTYLSAVNARTQAEQSEGHRIEQIHSDTKEID</sequence>
<dbReference type="PANTHER" id="PTHR11266:SF17">
    <property type="entry name" value="PROTEIN MPV17"/>
    <property type="match status" value="1"/>
</dbReference>
<evidence type="ECO:0000256" key="3">
    <source>
        <dbReference type="ARBA" id="ARBA00022692"/>
    </source>
</evidence>
<evidence type="ECO:0000256" key="5">
    <source>
        <dbReference type="ARBA" id="ARBA00023136"/>
    </source>
</evidence>
<organism evidence="7 8">
    <name type="scientific">Meripilus lineatus</name>
    <dbReference type="NCBI Taxonomy" id="2056292"/>
    <lineage>
        <taxon>Eukaryota</taxon>
        <taxon>Fungi</taxon>
        <taxon>Dikarya</taxon>
        <taxon>Basidiomycota</taxon>
        <taxon>Agaricomycotina</taxon>
        <taxon>Agaricomycetes</taxon>
        <taxon>Polyporales</taxon>
        <taxon>Meripilaceae</taxon>
        <taxon>Meripilus</taxon>
    </lineage>
</organism>
<keyword evidence="3" id="KW-0812">Transmembrane</keyword>
<evidence type="ECO:0000313" key="7">
    <source>
        <dbReference type="EMBL" id="KAJ3476288.1"/>
    </source>
</evidence>
<evidence type="ECO:0000256" key="2">
    <source>
        <dbReference type="ARBA" id="ARBA00006824"/>
    </source>
</evidence>
<comment type="caution">
    <text evidence="7">The sequence shown here is derived from an EMBL/GenBank/DDBJ whole genome shotgun (WGS) entry which is preliminary data.</text>
</comment>
<gene>
    <name evidence="7" type="ORF">NLI96_g11264</name>
</gene>
<dbReference type="Pfam" id="PF04117">
    <property type="entry name" value="Mpv17_PMP22"/>
    <property type="match status" value="1"/>
</dbReference>
<evidence type="ECO:0000256" key="1">
    <source>
        <dbReference type="ARBA" id="ARBA00004141"/>
    </source>
</evidence>
<dbReference type="EMBL" id="JANAWD010000727">
    <property type="protein sequence ID" value="KAJ3476288.1"/>
    <property type="molecule type" value="Genomic_DNA"/>
</dbReference>
<feature type="region of interest" description="Disordered" evidence="6">
    <location>
        <begin position="1"/>
        <end position="46"/>
    </location>
</feature>
<keyword evidence="5" id="KW-0472">Membrane</keyword>
<reference evidence="7" key="1">
    <citation type="submission" date="2022-07" db="EMBL/GenBank/DDBJ databases">
        <title>Genome Sequence of Physisporinus lineatus.</title>
        <authorList>
            <person name="Buettner E."/>
        </authorList>
    </citation>
    <scope>NUCLEOTIDE SEQUENCE</scope>
    <source>
        <strain evidence="7">VT162</strain>
    </source>
</reference>
<dbReference type="PANTHER" id="PTHR11266">
    <property type="entry name" value="PEROXISOMAL MEMBRANE PROTEIN 2, PXMP2 MPV17"/>
    <property type="match status" value="1"/>
</dbReference>
<evidence type="ECO:0000256" key="6">
    <source>
        <dbReference type="SAM" id="MobiDB-lite"/>
    </source>
</evidence>
<protein>
    <submittedName>
        <fullName evidence="7">Uncharacterized protein</fullName>
    </submittedName>
</protein>
<comment type="similarity">
    <text evidence="2">Belongs to the peroxisomal membrane protein PXMP2/4 family.</text>
</comment>
<dbReference type="AlphaFoldDB" id="A0AAD5UX01"/>
<keyword evidence="8" id="KW-1185">Reference proteome</keyword>
<dbReference type="Proteomes" id="UP001212997">
    <property type="component" value="Unassembled WGS sequence"/>
</dbReference>